<organism evidence="1 2">
    <name type="scientific">Colletotrichum lupini</name>
    <dbReference type="NCBI Taxonomy" id="145971"/>
    <lineage>
        <taxon>Eukaryota</taxon>
        <taxon>Fungi</taxon>
        <taxon>Dikarya</taxon>
        <taxon>Ascomycota</taxon>
        <taxon>Pezizomycotina</taxon>
        <taxon>Sordariomycetes</taxon>
        <taxon>Hypocreomycetidae</taxon>
        <taxon>Glomerellales</taxon>
        <taxon>Glomerellaceae</taxon>
        <taxon>Colletotrichum</taxon>
        <taxon>Colletotrichum acutatum species complex</taxon>
    </lineage>
</organism>
<dbReference type="Proteomes" id="UP000830671">
    <property type="component" value="Chromosome 6"/>
</dbReference>
<keyword evidence="2" id="KW-1185">Reference proteome</keyword>
<dbReference type="EMBL" id="CP019478">
    <property type="protein sequence ID" value="UQC86976.1"/>
    <property type="molecule type" value="Genomic_DNA"/>
</dbReference>
<dbReference type="AlphaFoldDB" id="A0A9Q8WKU7"/>
<reference evidence="1" key="1">
    <citation type="journal article" date="2021" name="Mol. Plant Microbe Interact.">
        <title>Complete Genome Sequence of the Plant-Pathogenic Fungus Colletotrichum lupini.</title>
        <authorList>
            <person name="Baroncelli R."/>
            <person name="Pensec F."/>
            <person name="Da Lio D."/>
            <person name="Boufleur T."/>
            <person name="Vicente I."/>
            <person name="Sarrocco S."/>
            <person name="Picot A."/>
            <person name="Baraldi E."/>
            <person name="Sukno S."/>
            <person name="Thon M."/>
            <person name="Le Floch G."/>
        </authorList>
    </citation>
    <scope>NUCLEOTIDE SEQUENCE</scope>
    <source>
        <strain evidence="1">IMI 504893</strain>
    </source>
</reference>
<dbReference type="KEGG" id="clup:CLUP02_12478"/>
<evidence type="ECO:0000313" key="1">
    <source>
        <dbReference type="EMBL" id="UQC86976.1"/>
    </source>
</evidence>
<sequence length="350" mass="38526">MSLDSVSGSSSFGLFQMQCPAYMASYVGFTQNPESKAGRAFIGPQRSRASHVCMGRESLPTQWMTREGDILRKHSPTNGPQISECGRQATSLVMIFGGLLLVTDDLKAVGRPRGEEEEEEEELLATVIEFPRTEDVNNIVRHKNGAQAPNRLEFGLVPMSRQQPKPKSAKRGCIPVVIMKGKPEPEPKRRVPHQLNQVMAARSTARGGGREGRGGEPLTNFLIEEPMTSVGLKELGKLCIQIMSRDYSQVLGYHRTCRNAKPRRYASIVTRNPVVSYAGVETGDNLILPFDLNLGGGSSRAPFCIGATFRAQREDEEEGLAKLCNEVMNPAAERNPKSPWVAEDLQEMVA</sequence>
<proteinExistence type="predicted"/>
<gene>
    <name evidence="1" type="ORF">CLUP02_12478</name>
</gene>
<dbReference type="RefSeq" id="XP_049148587.1">
    <property type="nucleotide sequence ID" value="XM_049291442.1"/>
</dbReference>
<accession>A0A9Q8WKU7</accession>
<protein>
    <submittedName>
        <fullName evidence="1">Uncharacterized protein</fullName>
    </submittedName>
</protein>
<dbReference type="GeneID" id="73346452"/>
<name>A0A9Q8WKU7_9PEZI</name>
<evidence type="ECO:0000313" key="2">
    <source>
        <dbReference type="Proteomes" id="UP000830671"/>
    </source>
</evidence>